<protein>
    <submittedName>
        <fullName evidence="1">Uncharacterized protein</fullName>
    </submittedName>
</protein>
<proteinExistence type="predicted"/>
<sequence length="309" mass="33109">MSAFVPVPAAAGGFGDAPRGRLLPPAAAVEAESEALAALRRVTELQKMAFEYTNDMRYERAETIWTRIIALNEENAAAWSNRGNCRTSQGRFDDAIADFDRAVALAPTEPDPYLGRGVAYEGLRQYSAALKDYEAANAASVAKYKTEDAVAYNNMGNAHAGQAAVLSAEAAAAARGGAGGAADAAAAATAEWAAAAALYHRAASMDRNYVFASANEALALYQLGETARSLRLVKYLCLKYPSFADMHAVLAAAYWAQGRTSDAESEWTTVLGQDSRYGNIGWVEDVRRWPPVLVARLKDFLQLRPQATG</sequence>
<dbReference type="Proteomes" id="UP000798662">
    <property type="component" value="Chromosome 3"/>
</dbReference>
<reference evidence="1" key="1">
    <citation type="submission" date="2019-11" db="EMBL/GenBank/DDBJ databases">
        <title>Nori genome reveals adaptations in red seaweeds to the harsh intertidal environment.</title>
        <authorList>
            <person name="Wang D."/>
            <person name="Mao Y."/>
        </authorList>
    </citation>
    <scope>NUCLEOTIDE SEQUENCE</scope>
    <source>
        <tissue evidence="1">Gametophyte</tissue>
    </source>
</reference>
<evidence type="ECO:0000313" key="2">
    <source>
        <dbReference type="Proteomes" id="UP000798662"/>
    </source>
</evidence>
<keyword evidence="2" id="KW-1185">Reference proteome</keyword>
<gene>
    <name evidence="1" type="ORF">I4F81_009534</name>
</gene>
<evidence type="ECO:0000313" key="1">
    <source>
        <dbReference type="EMBL" id="KAK1867024.1"/>
    </source>
</evidence>
<dbReference type="EMBL" id="CM020620">
    <property type="protein sequence ID" value="KAK1867024.1"/>
    <property type="molecule type" value="Genomic_DNA"/>
</dbReference>
<organism evidence="1 2">
    <name type="scientific">Pyropia yezoensis</name>
    <name type="common">Susabi-nori</name>
    <name type="synonym">Porphyra yezoensis</name>
    <dbReference type="NCBI Taxonomy" id="2788"/>
    <lineage>
        <taxon>Eukaryota</taxon>
        <taxon>Rhodophyta</taxon>
        <taxon>Bangiophyceae</taxon>
        <taxon>Bangiales</taxon>
        <taxon>Bangiaceae</taxon>
        <taxon>Pyropia</taxon>
    </lineage>
</organism>
<accession>A0ACC3CAQ8</accession>
<comment type="caution">
    <text evidence="1">The sequence shown here is derived from an EMBL/GenBank/DDBJ whole genome shotgun (WGS) entry which is preliminary data.</text>
</comment>
<name>A0ACC3CAQ8_PYRYE</name>